<evidence type="ECO:0000256" key="1">
    <source>
        <dbReference type="SAM" id="Phobius"/>
    </source>
</evidence>
<dbReference type="RefSeq" id="WP_131444470.1">
    <property type="nucleotide sequence ID" value="NZ_SJZB01000005.1"/>
</dbReference>
<keyword evidence="1" id="KW-0472">Membrane</keyword>
<organism evidence="3 4">
    <name type="scientific">Parasulfuritortus cantonensis</name>
    <dbReference type="NCBI Taxonomy" id="2528202"/>
    <lineage>
        <taxon>Bacteria</taxon>
        <taxon>Pseudomonadati</taxon>
        <taxon>Pseudomonadota</taxon>
        <taxon>Betaproteobacteria</taxon>
        <taxon>Nitrosomonadales</taxon>
        <taxon>Thiobacillaceae</taxon>
        <taxon>Parasulfuritortus</taxon>
    </lineage>
</organism>
<feature type="transmembrane region" description="Helical" evidence="1">
    <location>
        <begin position="375"/>
        <end position="395"/>
    </location>
</feature>
<dbReference type="OrthoDB" id="9798180at2"/>
<feature type="transmembrane region" description="Helical" evidence="1">
    <location>
        <begin position="338"/>
        <end position="363"/>
    </location>
</feature>
<feature type="transmembrane region" description="Helical" evidence="1">
    <location>
        <begin position="208"/>
        <end position="233"/>
    </location>
</feature>
<evidence type="ECO:0000256" key="2">
    <source>
        <dbReference type="SAM" id="SignalP"/>
    </source>
</evidence>
<dbReference type="Proteomes" id="UP000295443">
    <property type="component" value="Unassembled WGS sequence"/>
</dbReference>
<keyword evidence="4" id="KW-1185">Reference proteome</keyword>
<feature type="transmembrane region" description="Helical" evidence="1">
    <location>
        <begin position="401"/>
        <end position="419"/>
    </location>
</feature>
<sequence>MSRRAGAGSGPAALRRCLSAFLAMVWLCLAPPAAAAPYAWTATAADGSTEVQLWFYWSKRCPHCLEARPAVLAMAARNPWLRLHDLELTEHPDNVDRYVAMAAGLGQEARSVPAFIYCGRMEVGWDRAGTSGAALLAALQACRAGGAQPAPAAAPLRLPVLGEIDPDAWSLPLLTVLIASLDAFNPCAFFVLLFLLSLLVHQHDRRRMLLIGGVFVAFSGLMYFAFMAAWLGLFRIMGSLPWVTAAAGALALFIGGVNVKDYFAFKQGLSLSIPAARQADIFARGRRILAAGSLPAMLAAAVFLAVAANFYELLCTAGFPMVYARLLTLHVSDPAVHYLYLALYNLIYVLPLLAIVLAFVHTMGARRLSEREGRLLKLMSGLMMLGLGVLLLAAPERLNNVAVAFALVAGAAGLTWLAARLGRRD</sequence>
<protein>
    <recommendedName>
        <fullName evidence="5">Thioredoxin domain-containing protein</fullName>
    </recommendedName>
</protein>
<feature type="transmembrane region" description="Helical" evidence="1">
    <location>
        <begin position="288"/>
        <end position="311"/>
    </location>
</feature>
<dbReference type="AlphaFoldDB" id="A0A4R1BR29"/>
<evidence type="ECO:0000313" key="4">
    <source>
        <dbReference type="Proteomes" id="UP000295443"/>
    </source>
</evidence>
<dbReference type="EMBL" id="SJZB01000005">
    <property type="protein sequence ID" value="TCJ19766.1"/>
    <property type="molecule type" value="Genomic_DNA"/>
</dbReference>
<proteinExistence type="predicted"/>
<dbReference type="SUPFAM" id="SSF52833">
    <property type="entry name" value="Thioredoxin-like"/>
    <property type="match status" value="1"/>
</dbReference>
<comment type="caution">
    <text evidence="3">The sequence shown here is derived from an EMBL/GenBank/DDBJ whole genome shotgun (WGS) entry which is preliminary data.</text>
</comment>
<dbReference type="Gene3D" id="3.40.30.10">
    <property type="entry name" value="Glutaredoxin"/>
    <property type="match status" value="1"/>
</dbReference>
<evidence type="ECO:0008006" key="5">
    <source>
        <dbReference type="Google" id="ProtNLM"/>
    </source>
</evidence>
<evidence type="ECO:0000313" key="3">
    <source>
        <dbReference type="EMBL" id="TCJ19766.1"/>
    </source>
</evidence>
<keyword evidence="1" id="KW-0812">Transmembrane</keyword>
<feature type="transmembrane region" description="Helical" evidence="1">
    <location>
        <begin position="169"/>
        <end position="196"/>
    </location>
</feature>
<reference evidence="3 4" key="1">
    <citation type="submission" date="2019-03" db="EMBL/GenBank/DDBJ databases">
        <title>Genome sequence of Thiobacillaceae bacterium LSR1, a sulfur-oxidizing bacterium isolated from freshwater sediment.</title>
        <authorList>
            <person name="Li S."/>
        </authorList>
    </citation>
    <scope>NUCLEOTIDE SEQUENCE [LARGE SCALE GENOMIC DNA]</scope>
    <source>
        <strain evidence="3 4">LSR1</strain>
    </source>
</reference>
<feature type="transmembrane region" description="Helical" evidence="1">
    <location>
        <begin position="239"/>
        <end position="259"/>
    </location>
</feature>
<keyword evidence="1" id="KW-1133">Transmembrane helix</keyword>
<name>A0A4R1BR29_9PROT</name>
<keyword evidence="2" id="KW-0732">Signal</keyword>
<dbReference type="InterPro" id="IPR036249">
    <property type="entry name" value="Thioredoxin-like_sf"/>
</dbReference>
<accession>A0A4R1BR29</accession>
<feature type="signal peptide" evidence="2">
    <location>
        <begin position="1"/>
        <end position="35"/>
    </location>
</feature>
<gene>
    <name evidence="3" type="ORF">EZJ19_01145</name>
</gene>
<feature type="chain" id="PRO_5020210266" description="Thioredoxin domain-containing protein" evidence="2">
    <location>
        <begin position="36"/>
        <end position="425"/>
    </location>
</feature>